<organism evidence="11">
    <name type="scientific">marine metagenome</name>
    <dbReference type="NCBI Taxonomy" id="408172"/>
    <lineage>
        <taxon>unclassified sequences</taxon>
        <taxon>metagenomes</taxon>
        <taxon>ecological metagenomes</taxon>
    </lineage>
</organism>
<evidence type="ECO:0000256" key="5">
    <source>
        <dbReference type="ARBA" id="ARBA00022755"/>
    </source>
</evidence>
<feature type="domain" description="ATP-grasp" evidence="10">
    <location>
        <begin position="107"/>
        <end position="314"/>
    </location>
</feature>
<dbReference type="InterPro" id="IPR020560">
    <property type="entry name" value="PRibGlycinamide_synth_C-dom"/>
</dbReference>
<evidence type="ECO:0000256" key="8">
    <source>
        <dbReference type="ARBA" id="ARBA00042242"/>
    </source>
</evidence>
<keyword evidence="6" id="KW-0067">ATP-binding</keyword>
<dbReference type="PANTHER" id="PTHR43472:SF1">
    <property type="entry name" value="PHOSPHORIBOSYLAMINE--GLYCINE LIGASE, CHLOROPLASTIC"/>
    <property type="match status" value="1"/>
</dbReference>
<dbReference type="InterPro" id="IPR037123">
    <property type="entry name" value="PRibGlycinamide_synth_C_sf"/>
</dbReference>
<dbReference type="Gene3D" id="3.90.600.10">
    <property type="entry name" value="Phosphoribosylglycinamide synthetase, C-terminal domain"/>
    <property type="match status" value="1"/>
</dbReference>
<dbReference type="EMBL" id="UINC01002888">
    <property type="protein sequence ID" value="SVA01287.1"/>
    <property type="molecule type" value="Genomic_DNA"/>
</dbReference>
<dbReference type="InterPro" id="IPR011054">
    <property type="entry name" value="Rudment_hybrid_motif"/>
</dbReference>
<dbReference type="InterPro" id="IPR020559">
    <property type="entry name" value="PRibGlycinamide_synth_CS"/>
</dbReference>
<dbReference type="UniPathway" id="UPA00074">
    <property type="reaction ID" value="UER00125"/>
</dbReference>
<comment type="pathway">
    <text evidence="1">Purine metabolism; IMP biosynthesis via de novo pathway; N(1)-(5-phospho-D-ribosyl)glycinamide from 5-phospho-alpha-D-ribose 1-diphosphate: step 2/2.</text>
</comment>
<dbReference type="InterPro" id="IPR000115">
    <property type="entry name" value="PRibGlycinamide_synth"/>
</dbReference>
<evidence type="ECO:0000313" key="11">
    <source>
        <dbReference type="EMBL" id="SVA01287.1"/>
    </source>
</evidence>
<evidence type="ECO:0000256" key="2">
    <source>
        <dbReference type="ARBA" id="ARBA00013255"/>
    </source>
</evidence>
<sequence length="424" mass="47255">MKVLVIGNGGREHALCMFIKKSPICKKLYCIPGSDSIKELADCFDINPMNNIDVVNFCIKQKIDFVVIGPELPLSNGIVDELKKEKIVTFGPDKISSQLETSKIFMKNICKKHNIPTAKYSVFNKEKDAINFLNEVNFPTVIKVDGLAAGKGVIIVYSKEEAVENIKKIMSEKIFGSSGENIIIEEFLEGEEISFFALVDTNGFILPLTTAQDHKKIGEGDVGPNTGGMGAYSPVPFIKHNHINDFVEQFVKPIINDLKNSSILFSGVFYAGFILTKNGPKILEINVRFGDPEAQTIFPRLKTDLLDLLLASSTGNLNQFKLPELENNFCMNVVLSSKGYPKDYKKNTIINGLNEITNDKSKYVFHASTKKNGNHWLATGGRVLSISAMGSTLKNAKNNAYNIVDKIDWKDGYFRKDIGWRHLQ</sequence>
<dbReference type="GO" id="GO:0006189">
    <property type="term" value="P:'de novo' IMP biosynthetic process"/>
    <property type="evidence" value="ECO:0007669"/>
    <property type="project" value="UniProtKB-UniPathway"/>
</dbReference>
<evidence type="ECO:0000256" key="9">
    <source>
        <dbReference type="ARBA" id="ARBA00042864"/>
    </source>
</evidence>
<dbReference type="PANTHER" id="PTHR43472">
    <property type="entry name" value="PHOSPHORIBOSYLAMINE--GLYCINE LIGASE"/>
    <property type="match status" value="1"/>
</dbReference>
<dbReference type="SUPFAM" id="SSF51246">
    <property type="entry name" value="Rudiment single hybrid motif"/>
    <property type="match status" value="1"/>
</dbReference>
<dbReference type="Pfam" id="PF02844">
    <property type="entry name" value="GARS_N"/>
    <property type="match status" value="1"/>
</dbReference>
<dbReference type="Gene3D" id="3.40.50.20">
    <property type="match status" value="1"/>
</dbReference>
<dbReference type="Pfam" id="PF02843">
    <property type="entry name" value="GARS_C"/>
    <property type="match status" value="1"/>
</dbReference>
<evidence type="ECO:0000259" key="10">
    <source>
        <dbReference type="PROSITE" id="PS50975"/>
    </source>
</evidence>
<gene>
    <name evidence="11" type="ORF">METZ01_LOCUS54141</name>
</gene>
<dbReference type="SUPFAM" id="SSF52440">
    <property type="entry name" value="PreATP-grasp domain"/>
    <property type="match status" value="1"/>
</dbReference>
<dbReference type="Gene3D" id="3.30.1490.20">
    <property type="entry name" value="ATP-grasp fold, A domain"/>
    <property type="match status" value="1"/>
</dbReference>
<name>A0A381SG62_9ZZZZ</name>
<keyword evidence="3" id="KW-0436">Ligase</keyword>
<reference evidence="11" key="1">
    <citation type="submission" date="2018-05" db="EMBL/GenBank/DDBJ databases">
        <authorList>
            <person name="Lanie J.A."/>
            <person name="Ng W.-L."/>
            <person name="Kazmierczak K.M."/>
            <person name="Andrzejewski T.M."/>
            <person name="Davidsen T.M."/>
            <person name="Wayne K.J."/>
            <person name="Tettelin H."/>
            <person name="Glass J.I."/>
            <person name="Rusch D."/>
            <person name="Podicherti R."/>
            <person name="Tsui H.-C.T."/>
            <person name="Winkler M.E."/>
        </authorList>
    </citation>
    <scope>NUCLEOTIDE SEQUENCE</scope>
</reference>
<dbReference type="Pfam" id="PF01071">
    <property type="entry name" value="GARS_A"/>
    <property type="match status" value="1"/>
</dbReference>
<accession>A0A381SG62</accession>
<dbReference type="GO" id="GO:0009113">
    <property type="term" value="P:purine nucleobase biosynthetic process"/>
    <property type="evidence" value="ECO:0007669"/>
    <property type="project" value="InterPro"/>
</dbReference>
<dbReference type="Gene3D" id="3.30.470.20">
    <property type="entry name" value="ATP-grasp fold, B domain"/>
    <property type="match status" value="1"/>
</dbReference>
<evidence type="ECO:0000256" key="3">
    <source>
        <dbReference type="ARBA" id="ARBA00022598"/>
    </source>
</evidence>
<dbReference type="SMART" id="SM01210">
    <property type="entry name" value="GARS_C"/>
    <property type="match status" value="1"/>
</dbReference>
<dbReference type="PROSITE" id="PS50975">
    <property type="entry name" value="ATP_GRASP"/>
    <property type="match status" value="1"/>
</dbReference>
<dbReference type="InterPro" id="IPR016185">
    <property type="entry name" value="PreATP-grasp_dom_sf"/>
</dbReference>
<dbReference type="InterPro" id="IPR011761">
    <property type="entry name" value="ATP-grasp"/>
</dbReference>
<dbReference type="HAMAP" id="MF_00138">
    <property type="entry name" value="GARS"/>
    <property type="match status" value="1"/>
</dbReference>
<proteinExistence type="inferred from homology"/>
<dbReference type="InterPro" id="IPR013815">
    <property type="entry name" value="ATP_grasp_subdomain_1"/>
</dbReference>
<protein>
    <recommendedName>
        <fullName evidence="2">phosphoribosylamine--glycine ligase</fullName>
        <ecNumber evidence="2">6.3.4.13</ecNumber>
    </recommendedName>
    <alternativeName>
        <fullName evidence="8">Glycinamide ribonucleotide synthetase</fullName>
    </alternativeName>
    <alternativeName>
        <fullName evidence="9">Phosphoribosylglycinamide synthetase</fullName>
    </alternativeName>
</protein>
<comment type="similarity">
    <text evidence="7">Belongs to the GARS family.</text>
</comment>
<dbReference type="PROSITE" id="PS00184">
    <property type="entry name" value="GARS"/>
    <property type="match status" value="1"/>
</dbReference>
<keyword evidence="4" id="KW-0547">Nucleotide-binding</keyword>
<evidence type="ECO:0000256" key="6">
    <source>
        <dbReference type="ARBA" id="ARBA00022840"/>
    </source>
</evidence>
<keyword evidence="5" id="KW-0658">Purine biosynthesis</keyword>
<evidence type="ECO:0000256" key="1">
    <source>
        <dbReference type="ARBA" id="ARBA00005174"/>
    </source>
</evidence>
<dbReference type="EC" id="6.3.4.13" evidence="2"/>
<dbReference type="InterPro" id="IPR020561">
    <property type="entry name" value="PRibGlycinamid_synth_ATP-grasp"/>
</dbReference>
<evidence type="ECO:0000256" key="7">
    <source>
        <dbReference type="ARBA" id="ARBA00038345"/>
    </source>
</evidence>
<dbReference type="SUPFAM" id="SSF56059">
    <property type="entry name" value="Glutathione synthetase ATP-binding domain-like"/>
    <property type="match status" value="1"/>
</dbReference>
<dbReference type="FunFam" id="3.90.600.10:FF:000001">
    <property type="entry name" value="Trifunctional purine biosynthetic protein adenosine-3"/>
    <property type="match status" value="1"/>
</dbReference>
<dbReference type="GO" id="GO:0046872">
    <property type="term" value="F:metal ion binding"/>
    <property type="evidence" value="ECO:0007669"/>
    <property type="project" value="InterPro"/>
</dbReference>
<dbReference type="NCBIfam" id="TIGR00877">
    <property type="entry name" value="purD"/>
    <property type="match status" value="1"/>
</dbReference>
<dbReference type="InterPro" id="IPR020562">
    <property type="entry name" value="PRibGlycinamide_synth_N"/>
</dbReference>
<dbReference type="GO" id="GO:0004637">
    <property type="term" value="F:phosphoribosylamine-glycine ligase activity"/>
    <property type="evidence" value="ECO:0007669"/>
    <property type="project" value="UniProtKB-EC"/>
</dbReference>
<evidence type="ECO:0000256" key="4">
    <source>
        <dbReference type="ARBA" id="ARBA00022741"/>
    </source>
</evidence>
<dbReference type="SMART" id="SM01209">
    <property type="entry name" value="GARS_A"/>
    <property type="match status" value="1"/>
</dbReference>
<dbReference type="GO" id="GO:0005524">
    <property type="term" value="F:ATP binding"/>
    <property type="evidence" value="ECO:0007669"/>
    <property type="project" value="UniProtKB-KW"/>
</dbReference>
<dbReference type="AlphaFoldDB" id="A0A381SG62"/>